<keyword evidence="7" id="KW-1185">Reference proteome</keyword>
<dbReference type="Proteomes" id="UP000585437">
    <property type="component" value="Unassembled WGS sequence"/>
</dbReference>
<dbReference type="InterPro" id="IPR011495">
    <property type="entry name" value="Sig_transdc_His_kin_sub2_dim/P"/>
</dbReference>
<reference evidence="6 7" key="1">
    <citation type="submission" date="2020-08" db="EMBL/GenBank/DDBJ databases">
        <title>The Agave Microbiome: Exploring the role of microbial communities in plant adaptations to desert environments.</title>
        <authorList>
            <person name="Partida-Martinez L.P."/>
        </authorList>
    </citation>
    <scope>NUCLEOTIDE SEQUENCE [LARGE SCALE GENOMIC DNA]</scope>
    <source>
        <strain evidence="6 7">AS3.12</strain>
    </source>
</reference>
<evidence type="ECO:0000256" key="3">
    <source>
        <dbReference type="ARBA" id="ARBA00022991"/>
    </source>
</evidence>
<protein>
    <submittedName>
        <fullName evidence="6">PAS domain S-box-containing protein</fullName>
    </submittedName>
</protein>
<dbReference type="InterPro" id="IPR035965">
    <property type="entry name" value="PAS-like_dom_sf"/>
</dbReference>
<dbReference type="PROSITE" id="PS50112">
    <property type="entry name" value="PAS"/>
    <property type="match status" value="1"/>
</dbReference>
<feature type="domain" description="PAC" evidence="5">
    <location>
        <begin position="98"/>
        <end position="152"/>
    </location>
</feature>
<dbReference type="PANTHER" id="PTHR47429:SF2">
    <property type="entry name" value="PROTEIN TWIN LOV 1"/>
    <property type="match status" value="1"/>
</dbReference>
<evidence type="ECO:0000256" key="2">
    <source>
        <dbReference type="ARBA" id="ARBA00022643"/>
    </source>
</evidence>
<dbReference type="RefSeq" id="WP_184655440.1">
    <property type="nucleotide sequence ID" value="NZ_JACHBU010000007.1"/>
</dbReference>
<dbReference type="Pfam" id="PF13426">
    <property type="entry name" value="PAS_9"/>
    <property type="match status" value="1"/>
</dbReference>
<sequence length="369" mass="41126">MNDSISAKRGAQDAGDKLLAEHSSKDPFSAAFKATRMPMIITDPRQYDNPIIFSNKAFSDLTGYPADELVGRNCRFLQGPETDLASVQKIREAIRDQRSIAIDIVNHRKDGSTFWNALFISPVFDDQGDPLYYFASQLDFTDDKTLEMQSASARRRAEAEVAARTAELTQALDAKTTLVHEVDHRVKNNLLTIASIVKLKARKTRDETVRHTLLSVLNRVEALSTVQRKLFMSNDVGRFDVADFARDHVVDLVGSLGRDDIRITMDLSPVLVPAAKASPLSLIVNELIGDAVRRGLSVGGGEIHLVVNRPNGHFIIEVRDTADPVDVDEEDNEFGRLMLETCCRQVEAEIEREVEGRRTTVRIILPLDS</sequence>
<organism evidence="6 7">
    <name type="scientific">Rhizobium soli</name>
    <dbReference type="NCBI Taxonomy" id="424798"/>
    <lineage>
        <taxon>Bacteria</taxon>
        <taxon>Pseudomonadati</taxon>
        <taxon>Pseudomonadota</taxon>
        <taxon>Alphaproteobacteria</taxon>
        <taxon>Hyphomicrobiales</taxon>
        <taxon>Rhizobiaceae</taxon>
        <taxon>Rhizobium/Agrobacterium group</taxon>
        <taxon>Rhizobium</taxon>
    </lineage>
</organism>
<proteinExistence type="predicted"/>
<dbReference type="SUPFAM" id="SSF55785">
    <property type="entry name" value="PYP-like sensor domain (PAS domain)"/>
    <property type="match status" value="1"/>
</dbReference>
<dbReference type="InterPro" id="IPR001610">
    <property type="entry name" value="PAC"/>
</dbReference>
<accession>A0A7X0MV83</accession>
<dbReference type="InterPro" id="IPR036890">
    <property type="entry name" value="HATPase_C_sf"/>
</dbReference>
<keyword evidence="2" id="KW-0288">FMN</keyword>
<gene>
    <name evidence="6" type="ORF">F4695_003554</name>
</gene>
<comment type="caution">
    <text evidence="6">The sequence shown here is derived from an EMBL/GenBank/DDBJ whole genome shotgun (WGS) entry which is preliminary data.</text>
</comment>
<dbReference type="EMBL" id="JACHBU010000007">
    <property type="protein sequence ID" value="MBB6510168.1"/>
    <property type="molecule type" value="Genomic_DNA"/>
</dbReference>
<evidence type="ECO:0000313" key="6">
    <source>
        <dbReference type="EMBL" id="MBB6510168.1"/>
    </source>
</evidence>
<evidence type="ECO:0000313" key="7">
    <source>
        <dbReference type="Proteomes" id="UP000585437"/>
    </source>
</evidence>
<keyword evidence="3" id="KW-0157">Chromophore</keyword>
<evidence type="ECO:0000259" key="4">
    <source>
        <dbReference type="PROSITE" id="PS50112"/>
    </source>
</evidence>
<dbReference type="PROSITE" id="PS50113">
    <property type="entry name" value="PAC"/>
    <property type="match status" value="1"/>
</dbReference>
<feature type="domain" description="PAS" evidence="4">
    <location>
        <begin position="24"/>
        <end position="97"/>
    </location>
</feature>
<name>A0A7X0MV83_9HYPH</name>
<dbReference type="Gene3D" id="3.30.450.20">
    <property type="entry name" value="PAS domain"/>
    <property type="match status" value="1"/>
</dbReference>
<dbReference type="InterPro" id="IPR000014">
    <property type="entry name" value="PAS"/>
</dbReference>
<dbReference type="SMART" id="SM00091">
    <property type="entry name" value="PAS"/>
    <property type="match status" value="1"/>
</dbReference>
<dbReference type="Pfam" id="PF07568">
    <property type="entry name" value="HisKA_2"/>
    <property type="match status" value="1"/>
</dbReference>
<dbReference type="CDD" id="cd00130">
    <property type="entry name" value="PAS"/>
    <property type="match status" value="1"/>
</dbReference>
<keyword evidence="1" id="KW-0285">Flavoprotein</keyword>
<dbReference type="SMART" id="SM00086">
    <property type="entry name" value="PAC"/>
    <property type="match status" value="1"/>
</dbReference>
<dbReference type="AlphaFoldDB" id="A0A7X0MV83"/>
<dbReference type="Gene3D" id="3.30.565.10">
    <property type="entry name" value="Histidine kinase-like ATPase, C-terminal domain"/>
    <property type="match status" value="1"/>
</dbReference>
<dbReference type="SUPFAM" id="SSF55874">
    <property type="entry name" value="ATPase domain of HSP90 chaperone/DNA topoisomerase II/histidine kinase"/>
    <property type="match status" value="1"/>
</dbReference>
<dbReference type="PANTHER" id="PTHR47429">
    <property type="entry name" value="PROTEIN TWIN LOV 1"/>
    <property type="match status" value="1"/>
</dbReference>
<evidence type="ECO:0000259" key="5">
    <source>
        <dbReference type="PROSITE" id="PS50113"/>
    </source>
</evidence>
<dbReference type="NCBIfam" id="TIGR00229">
    <property type="entry name" value="sensory_box"/>
    <property type="match status" value="1"/>
</dbReference>
<dbReference type="InterPro" id="IPR000700">
    <property type="entry name" value="PAS-assoc_C"/>
</dbReference>
<evidence type="ECO:0000256" key="1">
    <source>
        <dbReference type="ARBA" id="ARBA00022630"/>
    </source>
</evidence>